<dbReference type="InterPro" id="IPR058637">
    <property type="entry name" value="YknX-like_C"/>
</dbReference>
<dbReference type="InterPro" id="IPR058636">
    <property type="entry name" value="Beta-barrel_YknX"/>
</dbReference>
<keyword evidence="2 3" id="KW-0175">Coiled coil</keyword>
<organism evidence="8 9">
    <name type="scientific">Rubrivirga marina</name>
    <dbReference type="NCBI Taxonomy" id="1196024"/>
    <lineage>
        <taxon>Bacteria</taxon>
        <taxon>Pseudomonadati</taxon>
        <taxon>Rhodothermota</taxon>
        <taxon>Rhodothermia</taxon>
        <taxon>Rhodothermales</taxon>
        <taxon>Rubricoccaceae</taxon>
        <taxon>Rubrivirga</taxon>
    </lineage>
</organism>
<feature type="compositionally biased region" description="Polar residues" evidence="4">
    <location>
        <begin position="198"/>
        <end position="209"/>
    </location>
</feature>
<dbReference type="AlphaFoldDB" id="A0A271IWN2"/>
<dbReference type="Gene3D" id="2.40.50.100">
    <property type="match status" value="1"/>
</dbReference>
<dbReference type="Gene3D" id="2.40.30.170">
    <property type="match status" value="1"/>
</dbReference>
<comment type="subcellular location">
    <subcellularLocation>
        <location evidence="1">Cell envelope</location>
    </subcellularLocation>
</comment>
<evidence type="ECO:0000259" key="7">
    <source>
        <dbReference type="Pfam" id="PF25990"/>
    </source>
</evidence>
<dbReference type="Gene3D" id="2.40.420.20">
    <property type="match status" value="1"/>
</dbReference>
<feature type="region of interest" description="Disordered" evidence="4">
    <location>
        <begin position="390"/>
        <end position="410"/>
    </location>
</feature>
<dbReference type="RefSeq" id="WP_095509281.1">
    <property type="nucleotide sequence ID" value="NZ_MQWD01000001.1"/>
</dbReference>
<keyword evidence="9" id="KW-1185">Reference proteome</keyword>
<dbReference type="SUPFAM" id="SSF111369">
    <property type="entry name" value="HlyD-like secretion proteins"/>
    <property type="match status" value="2"/>
</dbReference>
<feature type="region of interest" description="Disordered" evidence="4">
    <location>
        <begin position="191"/>
        <end position="215"/>
    </location>
</feature>
<dbReference type="Pfam" id="PF25990">
    <property type="entry name" value="Beta-barrel_YknX"/>
    <property type="match status" value="1"/>
</dbReference>
<dbReference type="PANTHER" id="PTHR32347">
    <property type="entry name" value="EFFLUX SYSTEM COMPONENT YKNX-RELATED"/>
    <property type="match status" value="1"/>
</dbReference>
<reference evidence="8 9" key="1">
    <citation type="submission" date="2016-11" db="EMBL/GenBank/DDBJ databases">
        <title>Study of marine rhodopsin-containing bacteria.</title>
        <authorList>
            <person name="Yoshizawa S."/>
            <person name="Kumagai Y."/>
            <person name="Kogure K."/>
        </authorList>
    </citation>
    <scope>NUCLEOTIDE SEQUENCE [LARGE SCALE GENOMIC DNA]</scope>
    <source>
        <strain evidence="8 9">SAORIC-28</strain>
    </source>
</reference>
<evidence type="ECO:0000256" key="3">
    <source>
        <dbReference type="SAM" id="Coils"/>
    </source>
</evidence>
<dbReference type="Proteomes" id="UP000216339">
    <property type="component" value="Unassembled WGS sequence"/>
</dbReference>
<dbReference type="Pfam" id="PF25989">
    <property type="entry name" value="YknX_C"/>
    <property type="match status" value="1"/>
</dbReference>
<feature type="coiled-coil region" evidence="3">
    <location>
        <begin position="113"/>
        <end position="154"/>
    </location>
</feature>
<evidence type="ECO:0000256" key="4">
    <source>
        <dbReference type="SAM" id="MobiDB-lite"/>
    </source>
</evidence>
<feature type="region of interest" description="Disordered" evidence="4">
    <location>
        <begin position="333"/>
        <end position="354"/>
    </location>
</feature>
<protein>
    <submittedName>
        <fullName evidence="8">Uncharacterized protein</fullName>
    </submittedName>
</protein>
<dbReference type="EMBL" id="MQWD01000001">
    <property type="protein sequence ID" value="PAP75641.1"/>
    <property type="molecule type" value="Genomic_DNA"/>
</dbReference>
<proteinExistence type="predicted"/>
<evidence type="ECO:0000313" key="9">
    <source>
        <dbReference type="Proteomes" id="UP000216339"/>
    </source>
</evidence>
<dbReference type="Gene3D" id="1.10.287.470">
    <property type="entry name" value="Helix hairpin bin"/>
    <property type="match status" value="2"/>
</dbReference>
<evidence type="ECO:0000259" key="6">
    <source>
        <dbReference type="Pfam" id="PF25989"/>
    </source>
</evidence>
<dbReference type="OrthoDB" id="9809068at2"/>
<dbReference type="PANTHER" id="PTHR32347:SF14">
    <property type="entry name" value="EFFLUX SYSTEM COMPONENT YKNX-RELATED"/>
    <property type="match status" value="1"/>
</dbReference>
<dbReference type="Pfam" id="PF25917">
    <property type="entry name" value="BSH_RND"/>
    <property type="match status" value="1"/>
</dbReference>
<dbReference type="InterPro" id="IPR050465">
    <property type="entry name" value="UPF0194_transport"/>
</dbReference>
<evidence type="ECO:0000256" key="1">
    <source>
        <dbReference type="ARBA" id="ARBA00004196"/>
    </source>
</evidence>
<sequence>MSPTKKILIGLGVLLVVFIGVAAMLGGGEEGIEVETAEARVRTITQTVTASGTVASEVEVPISSDVSGEIIFLAVEEGDRVNQGDLLVRIQPDFYVTEAERARSQIATAQSGVGEAQASVVEAQRSVEQARADLARATAERERAERALERQQDLFDRDVAPAMDLEAARGAFEVARAAEQAARQAVSGAEARVGSARQRVQSAQTQVQSARAGARRASQELARTAIYAPMSGTVSQLNVELGERVVGTAQMSGTEIMRIARLDAMTMEIDVNENDVVNVEVGDSARVEVDAYPDEALGGAVAQIANSARIQNAGTAQAVTNFPVVVRLAAAGASAEDAERAPEEGVPSAPGPILRPGMSGTVDIYTRSVPEAVVVPIQAVTVRDINEVERERRRKARAGGDESADPDAVSEEEDLRRVVFVVEDGAAVMREVRTGIADDTHIEIREGLTGGETVITGPFRLLRTEIADGDKVQSDD</sequence>
<evidence type="ECO:0000256" key="2">
    <source>
        <dbReference type="ARBA" id="ARBA00023054"/>
    </source>
</evidence>
<feature type="domain" description="Multidrug resistance protein MdtA-like barrel-sandwich hybrid" evidence="5">
    <location>
        <begin position="60"/>
        <end position="247"/>
    </location>
</feature>
<evidence type="ECO:0000259" key="5">
    <source>
        <dbReference type="Pfam" id="PF25917"/>
    </source>
</evidence>
<feature type="domain" description="YknX-like C-terminal permuted SH3-like" evidence="6">
    <location>
        <begin position="407"/>
        <end position="473"/>
    </location>
</feature>
<feature type="domain" description="YknX-like beta-barrel" evidence="7">
    <location>
        <begin position="268"/>
        <end position="329"/>
    </location>
</feature>
<comment type="caution">
    <text evidence="8">The sequence shown here is derived from an EMBL/GenBank/DDBJ whole genome shotgun (WGS) entry which is preliminary data.</text>
</comment>
<dbReference type="InterPro" id="IPR058625">
    <property type="entry name" value="MdtA-like_BSH"/>
</dbReference>
<gene>
    <name evidence="8" type="ORF">BSZ37_03920</name>
</gene>
<accession>A0A271IWN2</accession>
<name>A0A271IWN2_9BACT</name>
<dbReference type="GO" id="GO:0030313">
    <property type="term" value="C:cell envelope"/>
    <property type="evidence" value="ECO:0007669"/>
    <property type="project" value="UniProtKB-SubCell"/>
</dbReference>
<evidence type="ECO:0000313" key="8">
    <source>
        <dbReference type="EMBL" id="PAP75641.1"/>
    </source>
</evidence>